<dbReference type="PaxDb" id="4097-A0A1S3X3N8"/>
<sequence length="127" mass="14536">MEVLRAYEAASGQLVNKSKSAIYMHHSTSMEIITKVERITGIGRQKFPFTYLGCPIFYARRKMKYYQGLINKVMDKLQAWKGKLLSIGGRAVLIYHVLQSMPIDLLSVVNPPNNVISKLHKIFAQFF</sequence>
<dbReference type="OMA" id="HSTSMEI"/>
<evidence type="ECO:0000313" key="1">
    <source>
        <dbReference type="RefSeq" id="XP_016434507.1"/>
    </source>
</evidence>
<dbReference type="RefSeq" id="XP_016434507.1">
    <property type="nucleotide sequence ID" value="XM_016579021.1"/>
</dbReference>
<dbReference type="PANTHER" id="PTHR33116:SF67">
    <property type="entry name" value="REVERSE TRANSCRIPTASE"/>
    <property type="match status" value="1"/>
</dbReference>
<reference evidence="1" key="1">
    <citation type="submission" date="2025-08" db="UniProtKB">
        <authorList>
            <consortium name="RefSeq"/>
        </authorList>
    </citation>
    <scope>IDENTIFICATION</scope>
</reference>
<dbReference type="PANTHER" id="PTHR33116">
    <property type="entry name" value="REVERSE TRANSCRIPTASE ZINC-BINDING DOMAIN-CONTAINING PROTEIN-RELATED-RELATED"/>
    <property type="match status" value="1"/>
</dbReference>
<protein>
    <submittedName>
        <fullName evidence="1">Uncharacterized protein</fullName>
    </submittedName>
</protein>
<dbReference type="KEGG" id="nta:107760901"/>
<dbReference type="OrthoDB" id="1298192at2759"/>
<name>A0A1S3X3N8_TOBAC</name>
<dbReference type="AlphaFoldDB" id="A0A1S3X3N8"/>
<accession>A0A1S3X3N8</accession>
<proteinExistence type="predicted"/>
<organism evidence="1">
    <name type="scientific">Nicotiana tabacum</name>
    <name type="common">Common tobacco</name>
    <dbReference type="NCBI Taxonomy" id="4097"/>
    <lineage>
        <taxon>Eukaryota</taxon>
        <taxon>Viridiplantae</taxon>
        <taxon>Streptophyta</taxon>
        <taxon>Embryophyta</taxon>
        <taxon>Tracheophyta</taxon>
        <taxon>Spermatophyta</taxon>
        <taxon>Magnoliopsida</taxon>
        <taxon>eudicotyledons</taxon>
        <taxon>Gunneridae</taxon>
        <taxon>Pentapetalae</taxon>
        <taxon>asterids</taxon>
        <taxon>lamiids</taxon>
        <taxon>Solanales</taxon>
        <taxon>Solanaceae</taxon>
        <taxon>Nicotianoideae</taxon>
        <taxon>Nicotianeae</taxon>
        <taxon>Nicotiana</taxon>
    </lineage>
</organism>
<gene>
    <name evidence="1" type="primary">LOC107760901</name>
</gene>